<keyword evidence="1" id="KW-1133">Transmembrane helix</keyword>
<dbReference type="Proteomes" id="UP000234950">
    <property type="component" value="Unassembled WGS sequence"/>
</dbReference>
<evidence type="ECO:0000313" key="3">
    <source>
        <dbReference type="Proteomes" id="UP000234950"/>
    </source>
</evidence>
<keyword evidence="1" id="KW-0472">Membrane</keyword>
<dbReference type="OrthoDB" id="2875589at2"/>
<keyword evidence="3" id="KW-1185">Reference proteome</keyword>
<name>A0A2N5HIU8_9BACI</name>
<sequence>MTFTLSDWMLYTMWAVFGLMILDLLLGFIKSFWKGTLTSDFILGYLKDLLYYVIPLNFLISMFPIDPTGWILIAFFFVGGLAVAIKYLLDIIKKFK</sequence>
<keyword evidence="1" id="KW-0812">Transmembrane</keyword>
<dbReference type="RefSeq" id="WP_101647868.1">
    <property type="nucleotide sequence ID" value="NZ_PGVE01000041.1"/>
</dbReference>
<evidence type="ECO:0000256" key="1">
    <source>
        <dbReference type="SAM" id="Phobius"/>
    </source>
</evidence>
<reference evidence="2 3" key="1">
    <citation type="submission" date="2017-11" db="EMBL/GenBank/DDBJ databases">
        <title>Comparitive Functional Genomics of Dry Heat Resistant strains isolated from the Viking Spacecraft.</title>
        <authorList>
            <person name="Seuylemezian A."/>
            <person name="Cooper K."/>
            <person name="Vaishampayan P."/>
        </authorList>
    </citation>
    <scope>NUCLEOTIDE SEQUENCE [LARGE SCALE GENOMIC DNA]</scope>
    <source>
        <strain evidence="2 3">V32-6</strain>
    </source>
</reference>
<feature type="transmembrane region" description="Helical" evidence="1">
    <location>
        <begin position="49"/>
        <end position="65"/>
    </location>
</feature>
<protein>
    <submittedName>
        <fullName evidence="2">Uncharacterized protein</fullName>
    </submittedName>
</protein>
<feature type="transmembrane region" description="Helical" evidence="1">
    <location>
        <begin position="12"/>
        <end position="29"/>
    </location>
</feature>
<accession>A0A2N5HIU8</accession>
<comment type="caution">
    <text evidence="2">The sequence shown here is derived from an EMBL/GenBank/DDBJ whole genome shotgun (WGS) entry which is preliminary data.</text>
</comment>
<dbReference type="AlphaFoldDB" id="A0A2N5HIU8"/>
<proteinExistence type="predicted"/>
<feature type="transmembrane region" description="Helical" evidence="1">
    <location>
        <begin position="71"/>
        <end position="89"/>
    </location>
</feature>
<organism evidence="2 3">
    <name type="scientific">Neobacillus cucumis</name>
    <dbReference type="NCBI Taxonomy" id="1740721"/>
    <lineage>
        <taxon>Bacteria</taxon>
        <taxon>Bacillati</taxon>
        <taxon>Bacillota</taxon>
        <taxon>Bacilli</taxon>
        <taxon>Bacillales</taxon>
        <taxon>Bacillaceae</taxon>
        <taxon>Neobacillus</taxon>
    </lineage>
</organism>
<gene>
    <name evidence="2" type="ORF">CVD27_10555</name>
</gene>
<dbReference type="EMBL" id="PGVE01000041">
    <property type="protein sequence ID" value="PLS05428.1"/>
    <property type="molecule type" value="Genomic_DNA"/>
</dbReference>
<evidence type="ECO:0000313" key="2">
    <source>
        <dbReference type="EMBL" id="PLS05428.1"/>
    </source>
</evidence>